<proteinExistence type="predicted"/>
<evidence type="ECO:0000313" key="1">
    <source>
        <dbReference type="EMBL" id="MDT0319456.1"/>
    </source>
</evidence>
<dbReference type="Proteomes" id="UP001183420">
    <property type="component" value="Unassembled WGS sequence"/>
</dbReference>
<accession>A0ABU2LPE8</accession>
<sequence>MAFFLSPLPVWIPPASAGVRDVPAGRWWDVAEAPSSVVWGAMARLAWRCGPVVEDQGAGVARWFVAPGAAEAWALGAVRILGHGHYVGVPPADWTREPVRWLLPPRGDCLTDAGALRDALVADVVTVVTGREAPTAVPVATCSYCRHRVEQRADHAPDCAWQPGRAR</sequence>
<reference evidence="2" key="1">
    <citation type="submission" date="2023-07" db="EMBL/GenBank/DDBJ databases">
        <title>30 novel species of actinomycetes from the DSMZ collection.</title>
        <authorList>
            <person name="Nouioui I."/>
        </authorList>
    </citation>
    <scope>NUCLEOTIDE SEQUENCE [LARGE SCALE GENOMIC DNA]</scope>
    <source>
        <strain evidence="2">DSM 44918</strain>
    </source>
</reference>
<dbReference type="RefSeq" id="WP_311598765.1">
    <property type="nucleotide sequence ID" value="NZ_JAVREM010000014.1"/>
</dbReference>
<protein>
    <submittedName>
        <fullName evidence="1">Uncharacterized protein</fullName>
    </submittedName>
</protein>
<keyword evidence="2" id="KW-1185">Reference proteome</keyword>
<name>A0ABU2LPE8_9ACTN</name>
<dbReference type="EMBL" id="JAVREM010000014">
    <property type="protein sequence ID" value="MDT0319456.1"/>
    <property type="molecule type" value="Genomic_DNA"/>
</dbReference>
<evidence type="ECO:0000313" key="2">
    <source>
        <dbReference type="Proteomes" id="UP001183420"/>
    </source>
</evidence>
<organism evidence="1 2">
    <name type="scientific">Streptomyces millisiae</name>
    <dbReference type="NCBI Taxonomy" id="3075542"/>
    <lineage>
        <taxon>Bacteria</taxon>
        <taxon>Bacillati</taxon>
        <taxon>Actinomycetota</taxon>
        <taxon>Actinomycetes</taxon>
        <taxon>Kitasatosporales</taxon>
        <taxon>Streptomycetaceae</taxon>
        <taxon>Streptomyces</taxon>
    </lineage>
</organism>
<comment type="caution">
    <text evidence="1">The sequence shown here is derived from an EMBL/GenBank/DDBJ whole genome shotgun (WGS) entry which is preliminary data.</text>
</comment>
<gene>
    <name evidence="1" type="ORF">RNC47_14030</name>
</gene>